<comment type="similarity">
    <text evidence="3 8">Belongs to the ATPase epsilon chain family.</text>
</comment>
<keyword evidence="7 8" id="KW-0139">CF(1)</keyword>
<dbReference type="Pfam" id="PF02823">
    <property type="entry name" value="ATP-synt_DE_N"/>
    <property type="match status" value="1"/>
</dbReference>
<evidence type="ECO:0000256" key="4">
    <source>
        <dbReference type="ARBA" id="ARBA00022448"/>
    </source>
</evidence>
<evidence type="ECO:0000256" key="2">
    <source>
        <dbReference type="ARBA" id="ARBA00004184"/>
    </source>
</evidence>
<evidence type="ECO:0000313" key="10">
    <source>
        <dbReference type="EMBL" id="KIO44041.1"/>
    </source>
</evidence>
<reference evidence="10 13" key="1">
    <citation type="submission" date="2014-07" db="EMBL/GenBank/DDBJ databases">
        <title>Porphyromonadaceae bacterium OUH 308042 = ATCC BAA-2681 = DSM 28342 draft genome.</title>
        <authorList>
            <person name="Sydenham T.V."/>
            <person name="Hasman H."/>
            <person name="Justensen U.S."/>
        </authorList>
    </citation>
    <scope>NUCLEOTIDE SEQUENCE [LARGE SCALE GENOMIC DNA]</scope>
    <source>
        <strain evidence="10 13">OUH 308042</strain>
    </source>
</reference>
<evidence type="ECO:0000256" key="7">
    <source>
        <dbReference type="ARBA" id="ARBA00023196"/>
    </source>
</evidence>
<dbReference type="Gene3D" id="2.60.15.10">
    <property type="entry name" value="F0F1 ATP synthase delta/epsilon subunit, N-terminal"/>
    <property type="match status" value="1"/>
</dbReference>
<comment type="subcellular location">
    <subcellularLocation>
        <location evidence="2">Endomembrane system</location>
        <topology evidence="2">Peripheral membrane protein</topology>
    </subcellularLocation>
</comment>
<evidence type="ECO:0000256" key="6">
    <source>
        <dbReference type="ARBA" id="ARBA00023136"/>
    </source>
</evidence>
<sequence>MMKLKIISPEKVVYKGEVERVSLPGSLGFFTVLKDHAPLVSSLVEGKIVYLEAEGEKEMEIESGVVEVRDNEVIICIG</sequence>
<dbReference type="EMBL" id="JPIT01000007">
    <property type="protein sequence ID" value="KIO47299.1"/>
    <property type="molecule type" value="Genomic_DNA"/>
</dbReference>
<proteinExistence type="inferred from homology"/>
<evidence type="ECO:0000313" key="11">
    <source>
        <dbReference type="EMBL" id="KIO47299.1"/>
    </source>
</evidence>
<accession>A0A0C3RD16</accession>
<dbReference type="GO" id="GO:0045259">
    <property type="term" value="C:proton-transporting ATP synthase complex"/>
    <property type="evidence" value="ECO:0007669"/>
    <property type="project" value="UniProtKB-KW"/>
</dbReference>
<dbReference type="OrthoDB" id="5294255at2"/>
<dbReference type="CDD" id="cd12152">
    <property type="entry name" value="F1-ATPase_delta"/>
    <property type="match status" value="1"/>
</dbReference>
<keyword evidence="6" id="KW-0472">Membrane</keyword>
<dbReference type="SUPFAM" id="SSF51344">
    <property type="entry name" value="Epsilon subunit of F1F0-ATP synthase N-terminal domain"/>
    <property type="match status" value="1"/>
</dbReference>
<evidence type="ECO:0000256" key="1">
    <source>
        <dbReference type="ARBA" id="ARBA00003543"/>
    </source>
</evidence>
<dbReference type="AlphaFoldDB" id="A0A0C3RD16"/>
<dbReference type="Proteomes" id="UP000031980">
    <property type="component" value="Unassembled WGS sequence"/>
</dbReference>
<dbReference type="GO" id="GO:0046933">
    <property type="term" value="F:proton-transporting ATP synthase activity, rotational mechanism"/>
    <property type="evidence" value="ECO:0007669"/>
    <property type="project" value="InterPro"/>
</dbReference>
<dbReference type="Proteomes" id="UP000031937">
    <property type="component" value="Unassembled WGS sequence"/>
</dbReference>
<protein>
    <submittedName>
        <fullName evidence="10">ATP synthase subunit epsilon</fullName>
    </submittedName>
</protein>
<evidence type="ECO:0000313" key="12">
    <source>
        <dbReference type="Proteomes" id="UP000031937"/>
    </source>
</evidence>
<dbReference type="NCBIfam" id="TIGR01216">
    <property type="entry name" value="ATP_synt_epsi"/>
    <property type="match status" value="1"/>
</dbReference>
<dbReference type="InterPro" id="IPR036771">
    <property type="entry name" value="ATPsynth_dsu/esu_N"/>
</dbReference>
<reference evidence="11 12" key="2">
    <citation type="submission" date="2014-07" db="EMBL/GenBank/DDBJ databases">
        <title>Porphyromonadaceae bacterium OUH 334697 = ATCC BAA-2682 = DSM 28341 draft genome.</title>
        <authorList>
            <person name="Sydenham T.V."/>
            <person name="Hasman H."/>
            <person name="Justesen U.S."/>
        </authorList>
    </citation>
    <scope>NUCLEOTIDE SEQUENCE [LARGE SCALE GENOMIC DNA]</scope>
    <source>
        <strain evidence="11 12">OUH 334697</strain>
    </source>
</reference>
<dbReference type="InterPro" id="IPR001469">
    <property type="entry name" value="ATP_synth_F1_dsu/esu"/>
</dbReference>
<keyword evidence="13" id="KW-1185">Reference proteome</keyword>
<keyword evidence="4 8" id="KW-0813">Transport</keyword>
<keyword evidence="8" id="KW-0066">ATP synthesis</keyword>
<organism evidence="10 13">
    <name type="scientific">Sanguibacteroides justesenii</name>
    <dbReference type="NCBI Taxonomy" id="1547597"/>
    <lineage>
        <taxon>Bacteria</taxon>
        <taxon>Pseudomonadati</taxon>
        <taxon>Bacteroidota</taxon>
        <taxon>Bacteroidia</taxon>
        <taxon>Bacteroidales</taxon>
        <taxon>Porphyromonadaceae</taxon>
        <taxon>Sanguibacteroides</taxon>
    </lineage>
</organism>
<evidence type="ECO:0000313" key="13">
    <source>
        <dbReference type="Proteomes" id="UP000031980"/>
    </source>
</evidence>
<evidence type="ECO:0000256" key="5">
    <source>
        <dbReference type="ARBA" id="ARBA00023065"/>
    </source>
</evidence>
<evidence type="ECO:0000259" key="9">
    <source>
        <dbReference type="Pfam" id="PF02823"/>
    </source>
</evidence>
<dbReference type="GO" id="GO:0012505">
    <property type="term" value="C:endomembrane system"/>
    <property type="evidence" value="ECO:0007669"/>
    <property type="project" value="UniProtKB-SubCell"/>
</dbReference>
<gene>
    <name evidence="10" type="ORF">BA92_11700</name>
    <name evidence="11" type="ORF">IE90_01550</name>
</gene>
<name>A0A0C3RD16_9PORP</name>
<comment type="function">
    <text evidence="1">Produces ATP from ADP in the presence of a proton gradient across the membrane.</text>
</comment>
<comment type="caution">
    <text evidence="10">The sequence shown here is derived from an EMBL/GenBank/DDBJ whole genome shotgun (WGS) entry which is preliminary data.</text>
</comment>
<comment type="subunit">
    <text evidence="8">F-type ATPases have 2 components, CF(1) - the catalytic core - and CF(0) - the membrane proton channel. CF(1) has five subunits: alpha(3), beta(3), gamma(1), delta(1), epsilon(1). CF(0) has three main subunits: a, b and c.</text>
</comment>
<feature type="domain" description="ATP synthase F1 complex delta/epsilon subunit N-terminal" evidence="9">
    <location>
        <begin position="2"/>
        <end position="76"/>
    </location>
</feature>
<dbReference type="InterPro" id="IPR020546">
    <property type="entry name" value="ATP_synth_F1_dsu/esu_N"/>
</dbReference>
<dbReference type="RefSeq" id="WP_041502223.1">
    <property type="nucleotide sequence ID" value="NZ_JPIT01000007.1"/>
</dbReference>
<evidence type="ECO:0000256" key="3">
    <source>
        <dbReference type="ARBA" id="ARBA00005712"/>
    </source>
</evidence>
<dbReference type="EMBL" id="JPIU01000040">
    <property type="protein sequence ID" value="KIO44041.1"/>
    <property type="molecule type" value="Genomic_DNA"/>
</dbReference>
<keyword evidence="5 8" id="KW-0406">Ion transport</keyword>
<evidence type="ECO:0000256" key="8">
    <source>
        <dbReference type="RuleBase" id="RU003656"/>
    </source>
</evidence>